<dbReference type="OrthoDB" id="4589291at2759"/>
<name>A0A9P9L414_FUSSL</name>
<sequence length="232" mass="26894">MSSPTNSDADPSAGLVTNFSQNLAHGFNNAFSRQAANETSQPGSDLAISRISCRCHLLDEMTWVLDITFASDLDVPEDTMPEWRVHLRVSAHDVPRLMREGFYWSEANVDQERGEYASYPREENPSLPRFCRTYYLDDLKDDPQWMAQLTVHSHELHVLSKFRLRDLRVEDILSAMAFRPRGHRVYYYHAHKPHHCINAIYDNMPLKGWWPWPKEEEAAGETEDDTENEAEV</sequence>
<protein>
    <submittedName>
        <fullName evidence="1">Uncharacterized protein</fullName>
    </submittedName>
</protein>
<organism evidence="1 2">
    <name type="scientific">Fusarium solani</name>
    <name type="common">Filamentous fungus</name>
    <dbReference type="NCBI Taxonomy" id="169388"/>
    <lineage>
        <taxon>Eukaryota</taxon>
        <taxon>Fungi</taxon>
        <taxon>Dikarya</taxon>
        <taxon>Ascomycota</taxon>
        <taxon>Pezizomycotina</taxon>
        <taxon>Sordariomycetes</taxon>
        <taxon>Hypocreomycetidae</taxon>
        <taxon>Hypocreales</taxon>
        <taxon>Nectriaceae</taxon>
        <taxon>Fusarium</taxon>
        <taxon>Fusarium solani species complex</taxon>
    </lineage>
</organism>
<dbReference type="EMBL" id="JAGTJS010000002">
    <property type="protein sequence ID" value="KAH7273581.1"/>
    <property type="molecule type" value="Genomic_DNA"/>
</dbReference>
<keyword evidence="2" id="KW-1185">Reference proteome</keyword>
<comment type="caution">
    <text evidence="1">The sequence shown here is derived from an EMBL/GenBank/DDBJ whole genome shotgun (WGS) entry which is preliminary data.</text>
</comment>
<proteinExistence type="predicted"/>
<evidence type="ECO:0000313" key="1">
    <source>
        <dbReference type="EMBL" id="KAH7273581.1"/>
    </source>
</evidence>
<reference evidence="1" key="1">
    <citation type="journal article" date="2021" name="Nat. Commun.">
        <title>Genetic determinants of endophytism in the Arabidopsis root mycobiome.</title>
        <authorList>
            <person name="Mesny F."/>
            <person name="Miyauchi S."/>
            <person name="Thiergart T."/>
            <person name="Pickel B."/>
            <person name="Atanasova L."/>
            <person name="Karlsson M."/>
            <person name="Huettel B."/>
            <person name="Barry K.W."/>
            <person name="Haridas S."/>
            <person name="Chen C."/>
            <person name="Bauer D."/>
            <person name="Andreopoulos W."/>
            <person name="Pangilinan J."/>
            <person name="LaButti K."/>
            <person name="Riley R."/>
            <person name="Lipzen A."/>
            <person name="Clum A."/>
            <person name="Drula E."/>
            <person name="Henrissat B."/>
            <person name="Kohler A."/>
            <person name="Grigoriev I.V."/>
            <person name="Martin F.M."/>
            <person name="Hacquard S."/>
        </authorList>
    </citation>
    <scope>NUCLEOTIDE SEQUENCE</scope>
    <source>
        <strain evidence="1">FSSC 5 MPI-SDFR-AT-0091</strain>
    </source>
</reference>
<dbReference type="Proteomes" id="UP000736672">
    <property type="component" value="Unassembled WGS sequence"/>
</dbReference>
<evidence type="ECO:0000313" key="2">
    <source>
        <dbReference type="Proteomes" id="UP000736672"/>
    </source>
</evidence>
<gene>
    <name evidence="1" type="ORF">B0J15DRAFT_566912</name>
</gene>
<accession>A0A9P9L414</accession>
<dbReference type="AlphaFoldDB" id="A0A9P9L414"/>